<sequence>MRSCVCPRSFPKSRLRSADSATVADTLCTVRRDGTRREYFDD</sequence>
<dbReference type="HOGENOM" id="CLU_3246028_0_0_11"/>
<dbReference type="AlphaFoldDB" id="U1RK41"/>
<reference evidence="1 2" key="1">
    <citation type="submission" date="2013-06" db="EMBL/GenBank/DDBJ databases">
        <authorList>
            <person name="Weinstock G."/>
            <person name="Sodergren E."/>
            <person name="Lobos E.A."/>
            <person name="Fulton L."/>
            <person name="Fulton R."/>
            <person name="Courtney L."/>
            <person name="Fronick C."/>
            <person name="O'Laughlin M."/>
            <person name="Godfrey J."/>
            <person name="Wilson R.M."/>
            <person name="Miner T."/>
            <person name="Farmer C."/>
            <person name="Delehaunty K."/>
            <person name="Cordes M."/>
            <person name="Minx P."/>
            <person name="Tomlinson C."/>
            <person name="Chen J."/>
            <person name="Wollam A."/>
            <person name="Pepin K.H."/>
            <person name="Bhonagiri V."/>
            <person name="Zhang X."/>
            <person name="Warren W."/>
            <person name="Mitreva M."/>
            <person name="Mardis E.R."/>
            <person name="Wilson R.K."/>
        </authorList>
    </citation>
    <scope>NUCLEOTIDE SEQUENCE [LARGE SCALE GENOMIC DNA]</scope>
    <source>
        <strain evidence="1 2">F0510</strain>
    </source>
</reference>
<dbReference type="EMBL" id="AWSD01000158">
    <property type="protein sequence ID" value="ERH18832.1"/>
    <property type="molecule type" value="Genomic_DNA"/>
</dbReference>
<evidence type="ECO:0000313" key="1">
    <source>
        <dbReference type="EMBL" id="ERH18832.1"/>
    </source>
</evidence>
<comment type="caution">
    <text evidence="1">The sequence shown here is derived from an EMBL/GenBank/DDBJ whole genome shotgun (WGS) entry which is preliminary data.</text>
</comment>
<name>U1RK41_9ACTO</name>
<organism evidence="1 2">
    <name type="scientific">Actinomyces johnsonii F0510</name>
    <dbReference type="NCBI Taxonomy" id="1227262"/>
    <lineage>
        <taxon>Bacteria</taxon>
        <taxon>Bacillati</taxon>
        <taxon>Actinomycetota</taxon>
        <taxon>Actinomycetes</taxon>
        <taxon>Actinomycetales</taxon>
        <taxon>Actinomycetaceae</taxon>
        <taxon>Actinomyces</taxon>
    </lineage>
</organism>
<proteinExistence type="predicted"/>
<dbReference type="Proteomes" id="UP000016498">
    <property type="component" value="Unassembled WGS sequence"/>
</dbReference>
<accession>U1RK41</accession>
<gene>
    <name evidence="1" type="ORF">HMPREF1549_01601</name>
</gene>
<evidence type="ECO:0000313" key="2">
    <source>
        <dbReference type="Proteomes" id="UP000016498"/>
    </source>
</evidence>
<protein>
    <submittedName>
        <fullName evidence="1">Uncharacterized protein</fullName>
    </submittedName>
</protein>